<gene>
    <name evidence="1" type="ORF">VNO80_23251</name>
</gene>
<keyword evidence="2" id="KW-1185">Reference proteome</keyword>
<accession>A0AAN9M779</accession>
<name>A0AAN9M779_PHACN</name>
<dbReference type="Proteomes" id="UP001374584">
    <property type="component" value="Unassembled WGS sequence"/>
</dbReference>
<protein>
    <submittedName>
        <fullName evidence="1">Uncharacterized protein</fullName>
    </submittedName>
</protein>
<evidence type="ECO:0000313" key="1">
    <source>
        <dbReference type="EMBL" id="KAK7348656.1"/>
    </source>
</evidence>
<evidence type="ECO:0000313" key="2">
    <source>
        <dbReference type="Proteomes" id="UP001374584"/>
    </source>
</evidence>
<dbReference type="AlphaFoldDB" id="A0AAN9M779"/>
<reference evidence="1 2" key="1">
    <citation type="submission" date="2024-01" db="EMBL/GenBank/DDBJ databases">
        <title>The genomes of 5 underutilized Papilionoideae crops provide insights into root nodulation and disease resistanc.</title>
        <authorList>
            <person name="Jiang F."/>
        </authorList>
    </citation>
    <scope>NUCLEOTIDE SEQUENCE [LARGE SCALE GENOMIC DNA]</scope>
    <source>
        <strain evidence="1">JINMINGXINNONG_FW02</strain>
        <tissue evidence="1">Leaves</tissue>
    </source>
</reference>
<comment type="caution">
    <text evidence="1">The sequence shown here is derived from an EMBL/GenBank/DDBJ whole genome shotgun (WGS) entry which is preliminary data.</text>
</comment>
<dbReference type="EMBL" id="JAYMYR010000008">
    <property type="protein sequence ID" value="KAK7348656.1"/>
    <property type="molecule type" value="Genomic_DNA"/>
</dbReference>
<organism evidence="1 2">
    <name type="scientific">Phaseolus coccineus</name>
    <name type="common">Scarlet runner bean</name>
    <name type="synonym">Phaseolus multiflorus</name>
    <dbReference type="NCBI Taxonomy" id="3886"/>
    <lineage>
        <taxon>Eukaryota</taxon>
        <taxon>Viridiplantae</taxon>
        <taxon>Streptophyta</taxon>
        <taxon>Embryophyta</taxon>
        <taxon>Tracheophyta</taxon>
        <taxon>Spermatophyta</taxon>
        <taxon>Magnoliopsida</taxon>
        <taxon>eudicotyledons</taxon>
        <taxon>Gunneridae</taxon>
        <taxon>Pentapetalae</taxon>
        <taxon>rosids</taxon>
        <taxon>fabids</taxon>
        <taxon>Fabales</taxon>
        <taxon>Fabaceae</taxon>
        <taxon>Papilionoideae</taxon>
        <taxon>50 kb inversion clade</taxon>
        <taxon>NPAAA clade</taxon>
        <taxon>indigoferoid/millettioid clade</taxon>
        <taxon>Phaseoleae</taxon>
        <taxon>Phaseolus</taxon>
    </lineage>
</organism>
<sequence length="93" mass="10975">MSRFVKTLLSVEDEQEKEKKEVNQVDEFEGRTKKKAFGSGWCLEKGQKGEELWEVRLDSDLDFSERVLTRDKGNAMLGVLKVQMEFRREEDHH</sequence>
<proteinExistence type="predicted"/>